<dbReference type="SUPFAM" id="SSF46785">
    <property type="entry name" value="Winged helix' DNA-binding domain"/>
    <property type="match status" value="1"/>
</dbReference>
<dbReference type="Pfam" id="PF25212">
    <property type="entry name" value="HVO_A0114"/>
    <property type="match status" value="1"/>
</dbReference>
<sequence length="124" mass="14042">MTKVIIRTDKVDGFFDRARKAAQKADRGESFKKSATFSFEDPQEMFMVLSEARRRLLLEVMDEPKTITQLTVSLHRERSAITKDIGLLERLGLLVSQKRSNPGHGIEKLVRTVAPKIEMIATLG</sequence>
<gene>
    <name evidence="1" type="ORF">B0G85_0887</name>
</gene>
<dbReference type="Gene3D" id="1.10.10.10">
    <property type="entry name" value="Winged helix-like DNA-binding domain superfamily/Winged helix DNA-binding domain"/>
    <property type="match status" value="1"/>
</dbReference>
<dbReference type="Proteomes" id="UP000229366">
    <property type="component" value="Unassembled WGS sequence"/>
</dbReference>
<dbReference type="InterPro" id="IPR036390">
    <property type="entry name" value="WH_DNA-bd_sf"/>
</dbReference>
<comment type="caution">
    <text evidence="1">The sequence shown here is derived from an EMBL/GenBank/DDBJ whole genome shotgun (WGS) entry which is preliminary data.</text>
</comment>
<dbReference type="AlphaFoldDB" id="A0A2M8VR08"/>
<dbReference type="EMBL" id="PGTX01000002">
    <property type="protein sequence ID" value="PJI79906.1"/>
    <property type="molecule type" value="Genomic_DNA"/>
</dbReference>
<protein>
    <submittedName>
        <fullName evidence="1">ArsR family transcriptional regulator</fullName>
    </submittedName>
</protein>
<dbReference type="OrthoDB" id="5514107at2"/>
<evidence type="ECO:0000313" key="1">
    <source>
        <dbReference type="EMBL" id="PJI79906.1"/>
    </source>
</evidence>
<keyword evidence="2" id="KW-1185">Reference proteome</keyword>
<organism evidence="1 2">
    <name type="scientific">Polynucleobacter brandtiae</name>
    <dbReference type="NCBI Taxonomy" id="1938816"/>
    <lineage>
        <taxon>Bacteria</taxon>
        <taxon>Pseudomonadati</taxon>
        <taxon>Pseudomonadota</taxon>
        <taxon>Betaproteobacteria</taxon>
        <taxon>Burkholderiales</taxon>
        <taxon>Burkholderiaceae</taxon>
        <taxon>Polynucleobacter</taxon>
    </lineage>
</organism>
<reference evidence="1 2" key="1">
    <citation type="submission" date="2017-11" db="EMBL/GenBank/DDBJ databases">
        <title>Genomic Encyclopedia of Type Strains, Phase III (KMG-III): the genomes of soil and plant-associated and newly described type strains.</title>
        <authorList>
            <person name="Whitman W."/>
        </authorList>
    </citation>
    <scope>NUCLEOTIDE SEQUENCE [LARGE SCALE GENOMIC DNA]</scope>
    <source>
        <strain evidence="1 2">UB-Domo-W1</strain>
    </source>
</reference>
<evidence type="ECO:0000313" key="2">
    <source>
        <dbReference type="Proteomes" id="UP000229366"/>
    </source>
</evidence>
<dbReference type="InterPro" id="IPR036388">
    <property type="entry name" value="WH-like_DNA-bd_sf"/>
</dbReference>
<name>A0A2M8VR08_9BURK</name>
<accession>A0A2M8VR08</accession>
<dbReference type="RefSeq" id="WP_100379251.1">
    <property type="nucleotide sequence ID" value="NZ_CBCSBW010000002.1"/>
</dbReference>
<proteinExistence type="predicted"/>